<dbReference type="AlphaFoldDB" id="D7FZY5"/>
<feature type="signal peptide" evidence="1">
    <location>
        <begin position="1"/>
        <end position="21"/>
    </location>
</feature>
<feature type="chain" id="PRO_5003095595" evidence="1">
    <location>
        <begin position="22"/>
        <end position="324"/>
    </location>
</feature>
<dbReference type="EMBL" id="FN649746">
    <property type="protein sequence ID" value="CBJ48610.1"/>
    <property type="molecule type" value="Genomic_DNA"/>
</dbReference>
<accession>D7FZY5</accession>
<dbReference type="Proteomes" id="UP000002630">
    <property type="component" value="Linkage Group LG21"/>
</dbReference>
<keyword evidence="3" id="KW-1185">Reference proteome</keyword>
<protein>
    <submittedName>
        <fullName evidence="2">Uncharacterized protein</fullName>
    </submittedName>
</protein>
<keyword evidence="1" id="KW-0732">Signal</keyword>
<name>D7FZY5_ECTSI</name>
<sequence>MKRAFVLTVLPLVSSASLAAAFVCPAPATATSAAFTPNRPRLAGDTSASSAAAAIAPLRPARDQHRQQRQRGRHLVASLGGGVPEVAAVVVSSTSSVVSWLVGALVAASIANFLQGRPYRDLGLTPDKILGVPAEEATADHVARLGKAGFMQLFYASQCPATGDLDGEYRARTLNMGVLHPITAIITHRIWGPGRWLGKGIRTGSREGYNLFTGSEAKGIGLPSDTQRERSFRFSQFSDSVFDRGVSSGLDYARAGKNGPLFGGMRDEVRKVNDKLFIGLGYIQAFGDTGNNIRHSTIGQGWHRGGGGVFPGRVLACVVAGRVA</sequence>
<evidence type="ECO:0000313" key="2">
    <source>
        <dbReference type="EMBL" id="CBJ48610.1"/>
    </source>
</evidence>
<dbReference type="eggNOG" id="ENOG502SGUA">
    <property type="taxonomic scope" value="Eukaryota"/>
</dbReference>
<dbReference type="OrthoDB" id="186473at2759"/>
<organism evidence="2 3">
    <name type="scientific">Ectocarpus siliculosus</name>
    <name type="common">Brown alga</name>
    <name type="synonym">Conferva siliculosa</name>
    <dbReference type="NCBI Taxonomy" id="2880"/>
    <lineage>
        <taxon>Eukaryota</taxon>
        <taxon>Sar</taxon>
        <taxon>Stramenopiles</taxon>
        <taxon>Ochrophyta</taxon>
        <taxon>PX clade</taxon>
        <taxon>Phaeophyceae</taxon>
        <taxon>Ectocarpales</taxon>
        <taxon>Ectocarpaceae</taxon>
        <taxon>Ectocarpus</taxon>
    </lineage>
</organism>
<reference evidence="2 3" key="1">
    <citation type="journal article" date="2010" name="Nature">
        <title>The Ectocarpus genome and the independent evolution of multicellularity in brown algae.</title>
        <authorList>
            <person name="Cock J.M."/>
            <person name="Sterck L."/>
            <person name="Rouze P."/>
            <person name="Scornet D."/>
            <person name="Allen A.E."/>
            <person name="Amoutzias G."/>
            <person name="Anthouard V."/>
            <person name="Artiguenave F."/>
            <person name="Aury J.M."/>
            <person name="Badger J.H."/>
            <person name="Beszteri B."/>
            <person name="Billiau K."/>
            <person name="Bonnet E."/>
            <person name="Bothwell J.H."/>
            <person name="Bowler C."/>
            <person name="Boyen C."/>
            <person name="Brownlee C."/>
            <person name="Carrano C.J."/>
            <person name="Charrier B."/>
            <person name="Cho G.Y."/>
            <person name="Coelho S.M."/>
            <person name="Collen J."/>
            <person name="Corre E."/>
            <person name="Da Silva C."/>
            <person name="Delage L."/>
            <person name="Delaroque N."/>
            <person name="Dittami S.M."/>
            <person name="Doulbeau S."/>
            <person name="Elias M."/>
            <person name="Farnham G."/>
            <person name="Gachon C.M."/>
            <person name="Gschloessl B."/>
            <person name="Heesch S."/>
            <person name="Jabbari K."/>
            <person name="Jubin C."/>
            <person name="Kawai H."/>
            <person name="Kimura K."/>
            <person name="Kloareg B."/>
            <person name="Kupper F.C."/>
            <person name="Lang D."/>
            <person name="Le Bail A."/>
            <person name="Leblanc C."/>
            <person name="Lerouge P."/>
            <person name="Lohr M."/>
            <person name="Lopez P.J."/>
            <person name="Martens C."/>
            <person name="Maumus F."/>
            <person name="Michel G."/>
            <person name="Miranda-Saavedra D."/>
            <person name="Morales J."/>
            <person name="Moreau H."/>
            <person name="Motomura T."/>
            <person name="Nagasato C."/>
            <person name="Napoli C.A."/>
            <person name="Nelson D.R."/>
            <person name="Nyvall-Collen P."/>
            <person name="Peters A.F."/>
            <person name="Pommier C."/>
            <person name="Potin P."/>
            <person name="Poulain J."/>
            <person name="Quesneville H."/>
            <person name="Read B."/>
            <person name="Rensing S.A."/>
            <person name="Ritter A."/>
            <person name="Rousvoal S."/>
            <person name="Samanta M."/>
            <person name="Samson G."/>
            <person name="Schroeder D.C."/>
            <person name="Segurens B."/>
            <person name="Strittmatter M."/>
            <person name="Tonon T."/>
            <person name="Tregear J.W."/>
            <person name="Valentin K."/>
            <person name="von Dassow P."/>
            <person name="Yamagishi T."/>
            <person name="Van de Peer Y."/>
            <person name="Wincker P."/>
        </authorList>
    </citation>
    <scope>NUCLEOTIDE SEQUENCE [LARGE SCALE GENOMIC DNA]</scope>
    <source>
        <strain evidence="3">Ec32 / CCAP1310/4</strain>
    </source>
</reference>
<evidence type="ECO:0000256" key="1">
    <source>
        <dbReference type="SAM" id="SignalP"/>
    </source>
</evidence>
<evidence type="ECO:0000313" key="3">
    <source>
        <dbReference type="Proteomes" id="UP000002630"/>
    </source>
</evidence>
<proteinExistence type="predicted"/>
<dbReference type="EMBL" id="FN648586">
    <property type="protein sequence ID" value="CBJ48610.1"/>
    <property type="molecule type" value="Genomic_DNA"/>
</dbReference>
<gene>
    <name evidence="2" type="ORF">Esi_0039_0075</name>
</gene>
<dbReference type="InParanoid" id="D7FZY5"/>